<dbReference type="FunFam" id="3.40.1780.10:FF:000001">
    <property type="entry name" value="S-adenosylmethionine:tRNA ribosyltransferase-isomerase"/>
    <property type="match status" value="1"/>
</dbReference>
<name>A0A381S2A9_9ZZZZ</name>
<dbReference type="InterPro" id="IPR042118">
    <property type="entry name" value="QueA_dom1"/>
</dbReference>
<dbReference type="GO" id="GO:0005737">
    <property type="term" value="C:cytoplasm"/>
    <property type="evidence" value="ECO:0007669"/>
    <property type="project" value="UniProtKB-SubCell"/>
</dbReference>
<evidence type="ECO:0000313" key="7">
    <source>
        <dbReference type="EMBL" id="SUZ97438.1"/>
    </source>
</evidence>
<evidence type="ECO:0000256" key="4">
    <source>
        <dbReference type="ARBA" id="ARBA00022679"/>
    </source>
</evidence>
<dbReference type="Pfam" id="PF02547">
    <property type="entry name" value="Queuosine_synth"/>
    <property type="match status" value="1"/>
</dbReference>
<comment type="subcellular location">
    <subcellularLocation>
        <location evidence="1">Cytoplasm</location>
    </subcellularLocation>
</comment>
<dbReference type="Gene3D" id="2.40.10.240">
    <property type="entry name" value="QueA-like"/>
    <property type="match status" value="1"/>
</dbReference>
<dbReference type="SUPFAM" id="SSF111337">
    <property type="entry name" value="QueA-like"/>
    <property type="match status" value="1"/>
</dbReference>
<dbReference type="AlphaFoldDB" id="A0A381S2A9"/>
<dbReference type="PANTHER" id="PTHR30307:SF0">
    <property type="entry name" value="S-ADENOSYLMETHIONINE:TRNA RIBOSYLTRANSFERASE-ISOMERASE"/>
    <property type="match status" value="1"/>
</dbReference>
<proteinExistence type="inferred from homology"/>
<evidence type="ECO:0000256" key="6">
    <source>
        <dbReference type="ARBA" id="ARBA00022785"/>
    </source>
</evidence>
<protein>
    <recommendedName>
        <fullName evidence="8">S-adenosylmethionine:tRNA ribosyltransferase-isomerase</fullName>
    </recommendedName>
</protein>
<reference evidence="7" key="1">
    <citation type="submission" date="2018-05" db="EMBL/GenBank/DDBJ databases">
        <authorList>
            <person name="Lanie J.A."/>
            <person name="Ng W.-L."/>
            <person name="Kazmierczak K.M."/>
            <person name="Andrzejewski T.M."/>
            <person name="Davidsen T.M."/>
            <person name="Wayne K.J."/>
            <person name="Tettelin H."/>
            <person name="Glass J.I."/>
            <person name="Rusch D."/>
            <person name="Podicherti R."/>
            <person name="Tsui H.-C.T."/>
            <person name="Winkler M.E."/>
        </authorList>
    </citation>
    <scope>NUCLEOTIDE SEQUENCE</scope>
</reference>
<dbReference type="PANTHER" id="PTHR30307">
    <property type="entry name" value="S-ADENOSYLMETHIONINE:TRNA RIBOSYLTRANSFERASE-ISOMERASE"/>
    <property type="match status" value="1"/>
</dbReference>
<evidence type="ECO:0000256" key="2">
    <source>
        <dbReference type="ARBA" id="ARBA00011245"/>
    </source>
</evidence>
<dbReference type="NCBIfam" id="TIGR00113">
    <property type="entry name" value="queA"/>
    <property type="match status" value="1"/>
</dbReference>
<gene>
    <name evidence="7" type="ORF">METZ01_LOCUS50292</name>
</gene>
<dbReference type="InterPro" id="IPR036100">
    <property type="entry name" value="QueA_sf"/>
</dbReference>
<dbReference type="EMBL" id="UINC01002510">
    <property type="protein sequence ID" value="SUZ97438.1"/>
    <property type="molecule type" value="Genomic_DNA"/>
</dbReference>
<organism evidence="7">
    <name type="scientific">marine metagenome</name>
    <dbReference type="NCBI Taxonomy" id="408172"/>
    <lineage>
        <taxon>unclassified sequences</taxon>
        <taxon>metagenomes</taxon>
        <taxon>ecological metagenomes</taxon>
    </lineage>
</organism>
<keyword evidence="5" id="KW-0949">S-adenosyl-L-methionine</keyword>
<evidence type="ECO:0000256" key="3">
    <source>
        <dbReference type="ARBA" id="ARBA00022490"/>
    </source>
</evidence>
<comment type="subunit">
    <text evidence="2">Monomer.</text>
</comment>
<dbReference type="HAMAP" id="MF_00113">
    <property type="entry name" value="QueA"/>
    <property type="match status" value="1"/>
</dbReference>
<dbReference type="GO" id="GO:0008616">
    <property type="term" value="P:tRNA queuosine(34) biosynthetic process"/>
    <property type="evidence" value="ECO:0007669"/>
    <property type="project" value="UniProtKB-KW"/>
</dbReference>
<evidence type="ECO:0000256" key="5">
    <source>
        <dbReference type="ARBA" id="ARBA00022691"/>
    </source>
</evidence>
<keyword evidence="3" id="KW-0963">Cytoplasm</keyword>
<evidence type="ECO:0000256" key="1">
    <source>
        <dbReference type="ARBA" id="ARBA00004496"/>
    </source>
</evidence>
<dbReference type="InterPro" id="IPR042119">
    <property type="entry name" value="QueA_dom2"/>
</dbReference>
<sequence length="342" mass="38597">MKVSDYYFDLPENLIAQKPTDERCSSKLLCVRNGNFDDRIFSELPKILSKNDLLVLNNTKVMPSRLFGKKTTGGRVEILIERILDKDIALVQTRSNRRPQPGSLIDLGNKVTLKVLTSESDFLRVKFSEPVIKTLNDIGHTPLPPYIKRMPDVDDKDRYQTVFAKEWGAVAAPTAGLHFNRGLLMTIREKGIQIGMVTLHIGAGTFMPLREEQLKTKRLHKEQVIVDEELCRKIERTASEGGRVVAVGTTVTRALESAVSSGRIKPMCGDTDLFIYPGFEFKIVDAIITNFHLPGSSLIMLVSAFIGRNNIKQAYQHAIDRDYRFYSYGDAMFLEKSVSRRA</sequence>
<dbReference type="InterPro" id="IPR003699">
    <property type="entry name" value="QueA"/>
</dbReference>
<keyword evidence="6" id="KW-0671">Queuosine biosynthesis</keyword>
<dbReference type="NCBIfam" id="NF001140">
    <property type="entry name" value="PRK00147.1"/>
    <property type="match status" value="1"/>
</dbReference>
<dbReference type="GO" id="GO:0051075">
    <property type="term" value="F:S-adenosylmethionine:tRNA ribosyltransferase-isomerase activity"/>
    <property type="evidence" value="ECO:0007669"/>
    <property type="project" value="TreeGrafter"/>
</dbReference>
<evidence type="ECO:0008006" key="8">
    <source>
        <dbReference type="Google" id="ProtNLM"/>
    </source>
</evidence>
<keyword evidence="4" id="KW-0808">Transferase</keyword>
<dbReference type="Gene3D" id="3.40.1780.10">
    <property type="entry name" value="QueA-like"/>
    <property type="match status" value="1"/>
</dbReference>
<accession>A0A381S2A9</accession>